<dbReference type="Proteomes" id="UP000504610">
    <property type="component" value="Chromosome 4"/>
</dbReference>
<feature type="region of interest" description="Disordered" evidence="1">
    <location>
        <begin position="45"/>
        <end position="84"/>
    </location>
</feature>
<protein>
    <submittedName>
        <fullName evidence="3">Uncharacterized protein LOC108853069</fullName>
    </submittedName>
</protein>
<sequence>MKSQFQNRQCIHSRSQMGQKVRECLHHLRKGSQCNFLSCTSTTLSSRKVEEAVNPTEEEVENREPEKLVEEVEKTTEENGEKYTEEEKQNWYMVVYKDSEEVVKEAAPKARPKVMAFPGLRH</sequence>
<reference evidence="2" key="1">
    <citation type="journal article" date="2019" name="Database">
        <title>The radish genome database (RadishGD): an integrated information resource for radish genomics.</title>
        <authorList>
            <person name="Yu H.J."/>
            <person name="Baek S."/>
            <person name="Lee Y.J."/>
            <person name="Cho A."/>
            <person name="Mun J.H."/>
        </authorList>
    </citation>
    <scope>NUCLEOTIDE SEQUENCE [LARGE SCALE GENOMIC DNA]</scope>
    <source>
        <strain evidence="2">cv. WK10039</strain>
    </source>
</reference>
<accession>A0A6J0NBW8</accession>
<dbReference type="GeneID" id="108853069"/>
<keyword evidence="2" id="KW-1185">Reference proteome</keyword>
<evidence type="ECO:0000313" key="2">
    <source>
        <dbReference type="Proteomes" id="UP000504610"/>
    </source>
</evidence>
<dbReference type="KEGG" id="rsz:108853069"/>
<feature type="compositionally biased region" description="Basic and acidic residues" evidence="1">
    <location>
        <begin position="62"/>
        <end position="84"/>
    </location>
</feature>
<name>A0A6J0NBW8_RAPSA</name>
<reference evidence="3" key="2">
    <citation type="submission" date="2025-08" db="UniProtKB">
        <authorList>
            <consortium name="RefSeq"/>
        </authorList>
    </citation>
    <scope>IDENTIFICATION</scope>
    <source>
        <tissue evidence="3">Leaf</tissue>
    </source>
</reference>
<evidence type="ECO:0000313" key="3">
    <source>
        <dbReference type="RefSeq" id="XP_018482035.2"/>
    </source>
</evidence>
<gene>
    <name evidence="3" type="primary">LOC108853069</name>
</gene>
<dbReference type="AlphaFoldDB" id="A0A6J0NBW8"/>
<dbReference type="RefSeq" id="XP_018482035.2">
    <property type="nucleotide sequence ID" value="XM_018626533.2"/>
</dbReference>
<organism evidence="2 3">
    <name type="scientific">Raphanus sativus</name>
    <name type="common">Radish</name>
    <name type="synonym">Raphanus raphanistrum var. sativus</name>
    <dbReference type="NCBI Taxonomy" id="3726"/>
    <lineage>
        <taxon>Eukaryota</taxon>
        <taxon>Viridiplantae</taxon>
        <taxon>Streptophyta</taxon>
        <taxon>Embryophyta</taxon>
        <taxon>Tracheophyta</taxon>
        <taxon>Spermatophyta</taxon>
        <taxon>Magnoliopsida</taxon>
        <taxon>eudicotyledons</taxon>
        <taxon>Gunneridae</taxon>
        <taxon>Pentapetalae</taxon>
        <taxon>rosids</taxon>
        <taxon>malvids</taxon>
        <taxon>Brassicales</taxon>
        <taxon>Brassicaceae</taxon>
        <taxon>Brassiceae</taxon>
        <taxon>Raphanus</taxon>
    </lineage>
</organism>
<proteinExistence type="predicted"/>
<evidence type="ECO:0000256" key="1">
    <source>
        <dbReference type="SAM" id="MobiDB-lite"/>
    </source>
</evidence>